<dbReference type="Proteomes" id="UP001501940">
    <property type="component" value="Chromosome 1"/>
</dbReference>
<accession>A0A3Q1CXE6</accession>
<proteinExistence type="inferred from homology"/>
<evidence type="ECO:0000256" key="1">
    <source>
        <dbReference type="RuleBase" id="RU363019"/>
    </source>
</evidence>
<dbReference type="GO" id="GO:0005737">
    <property type="term" value="C:cytoplasm"/>
    <property type="evidence" value="ECO:0007669"/>
    <property type="project" value="TreeGrafter"/>
</dbReference>
<keyword evidence="1" id="KW-0413">Isomerase</keyword>
<dbReference type="GO" id="GO:0003755">
    <property type="term" value="F:peptidyl-prolyl cis-trans isomerase activity"/>
    <property type="evidence" value="ECO:0007669"/>
    <property type="project" value="UniProtKB-UniRule"/>
</dbReference>
<dbReference type="EC" id="5.2.1.8" evidence="1"/>
<dbReference type="PANTHER" id="PTHR11071">
    <property type="entry name" value="PEPTIDYL-PROLYL CIS-TRANS ISOMERASE"/>
    <property type="match status" value="1"/>
</dbReference>
<dbReference type="PROSITE" id="PS50072">
    <property type="entry name" value="CSA_PPIASE_2"/>
    <property type="match status" value="1"/>
</dbReference>
<dbReference type="SUPFAM" id="SSF50891">
    <property type="entry name" value="Cyclophilin-like"/>
    <property type="match status" value="1"/>
</dbReference>
<dbReference type="GO" id="GO:0006457">
    <property type="term" value="P:protein folding"/>
    <property type="evidence" value="ECO:0007669"/>
    <property type="project" value="TreeGrafter"/>
</dbReference>
<dbReference type="AlphaFoldDB" id="A0A3Q1CXE6"/>
<evidence type="ECO:0000313" key="4">
    <source>
        <dbReference type="Ensembl" id="ENSAOCP00000031910.2"/>
    </source>
</evidence>
<evidence type="ECO:0000256" key="2">
    <source>
        <dbReference type="SAM" id="MobiDB-lite"/>
    </source>
</evidence>
<reference evidence="4 5" key="1">
    <citation type="submission" date="2022-01" db="EMBL/GenBank/DDBJ databases">
        <title>A chromosome-scale genome assembly of the false clownfish, Amphiprion ocellaris.</title>
        <authorList>
            <person name="Ryu T."/>
        </authorList>
    </citation>
    <scope>NUCLEOTIDE SEQUENCE [LARGE SCALE GENOMIC DNA]</scope>
</reference>
<sequence>KLQGKLSDTDVGRIVIGVFCKTVPKMVDNFVALGSKFHRIIKQFVIQGGNFPRGGSTGGKSIYGDCSPNENFKLKHYSPGWLSMANAGKETNGSQFFITTVMTSVYGTMQQHSGLNTAGISETKPSLPTRISNGPTVA</sequence>
<evidence type="ECO:0000259" key="3">
    <source>
        <dbReference type="PROSITE" id="PS50072"/>
    </source>
</evidence>
<keyword evidence="5" id="KW-1185">Reference proteome</keyword>
<dbReference type="PANTHER" id="PTHR11071:SF561">
    <property type="entry name" value="PEPTIDYL-PROLYL CIS-TRANS ISOMERASE D-RELATED"/>
    <property type="match status" value="1"/>
</dbReference>
<keyword evidence="1" id="KW-0697">Rotamase</keyword>
<name>A0A3Q1CXE6_AMPOC</name>
<dbReference type="GeneTree" id="ENSGT00940000158007"/>
<evidence type="ECO:0000313" key="5">
    <source>
        <dbReference type="Proteomes" id="UP001501940"/>
    </source>
</evidence>
<reference evidence="4" key="3">
    <citation type="submission" date="2025-09" db="UniProtKB">
        <authorList>
            <consortium name="Ensembl"/>
        </authorList>
    </citation>
    <scope>IDENTIFICATION</scope>
</reference>
<comment type="similarity">
    <text evidence="1">Belongs to the cyclophilin-type PPIase family.</text>
</comment>
<dbReference type="Gene3D" id="2.40.100.10">
    <property type="entry name" value="Cyclophilin-like"/>
    <property type="match status" value="1"/>
</dbReference>
<reference evidence="4" key="2">
    <citation type="submission" date="2025-08" db="UniProtKB">
        <authorList>
            <consortium name="Ensembl"/>
        </authorList>
    </citation>
    <scope>IDENTIFICATION</scope>
</reference>
<dbReference type="GO" id="GO:0016018">
    <property type="term" value="F:cyclosporin A binding"/>
    <property type="evidence" value="ECO:0007669"/>
    <property type="project" value="TreeGrafter"/>
</dbReference>
<protein>
    <recommendedName>
        <fullName evidence="1">Peptidyl-prolyl cis-trans isomerase</fullName>
        <shortName evidence="1">PPIase</shortName>
        <ecNumber evidence="1">5.2.1.8</ecNumber>
    </recommendedName>
</protein>
<comment type="function">
    <text evidence="1">PPIases accelerate the folding of proteins. It catalyzes the cis-trans isomerization of proline imidic peptide bonds in oligopeptides.</text>
</comment>
<comment type="catalytic activity">
    <reaction evidence="1">
        <text>[protein]-peptidylproline (omega=180) = [protein]-peptidylproline (omega=0)</text>
        <dbReference type="Rhea" id="RHEA:16237"/>
        <dbReference type="Rhea" id="RHEA-COMP:10747"/>
        <dbReference type="Rhea" id="RHEA-COMP:10748"/>
        <dbReference type="ChEBI" id="CHEBI:83833"/>
        <dbReference type="ChEBI" id="CHEBI:83834"/>
        <dbReference type="EC" id="5.2.1.8"/>
    </reaction>
</comment>
<organism evidence="4 5">
    <name type="scientific">Amphiprion ocellaris</name>
    <name type="common">Clown anemonefish</name>
    <dbReference type="NCBI Taxonomy" id="80972"/>
    <lineage>
        <taxon>Eukaryota</taxon>
        <taxon>Metazoa</taxon>
        <taxon>Chordata</taxon>
        <taxon>Craniata</taxon>
        <taxon>Vertebrata</taxon>
        <taxon>Euteleostomi</taxon>
        <taxon>Actinopterygii</taxon>
        <taxon>Neopterygii</taxon>
        <taxon>Teleostei</taxon>
        <taxon>Neoteleostei</taxon>
        <taxon>Acanthomorphata</taxon>
        <taxon>Ovalentaria</taxon>
        <taxon>Pomacentridae</taxon>
        <taxon>Amphiprion</taxon>
    </lineage>
</organism>
<feature type="domain" description="PPIase cyclophilin-type" evidence="3">
    <location>
        <begin position="1"/>
        <end position="138"/>
    </location>
</feature>
<dbReference type="InterPro" id="IPR029000">
    <property type="entry name" value="Cyclophilin-like_dom_sf"/>
</dbReference>
<dbReference type="Ensembl" id="ENSAOCT00000033248.2">
    <property type="protein sequence ID" value="ENSAOCP00000031910.2"/>
    <property type="gene ID" value="ENSAOCG00000023890.2"/>
</dbReference>
<feature type="region of interest" description="Disordered" evidence="2">
    <location>
        <begin position="116"/>
        <end position="138"/>
    </location>
</feature>
<dbReference type="InterPro" id="IPR002130">
    <property type="entry name" value="Cyclophilin-type_PPIase_dom"/>
</dbReference>
<dbReference type="PRINTS" id="PR00153">
    <property type="entry name" value="CSAPPISMRASE"/>
</dbReference>
<dbReference type="Pfam" id="PF00160">
    <property type="entry name" value="Pro_isomerase"/>
    <property type="match status" value="1"/>
</dbReference>